<gene>
    <name evidence="1" type="ORF">JCM19301_2962</name>
    <name evidence="2" type="ORF">JCM19302_2573</name>
    <name evidence="3" type="ORF">JCM19538_1237</name>
</gene>
<evidence type="ECO:0000313" key="1">
    <source>
        <dbReference type="EMBL" id="GAL69090.1"/>
    </source>
</evidence>
<name>A0A090W8I6_9FLAO</name>
<dbReference type="Pfam" id="PF07799">
    <property type="entry name" value="DUF1643"/>
    <property type="match status" value="1"/>
</dbReference>
<dbReference type="EMBL" id="BBNS01000049">
    <property type="protein sequence ID" value="GAL73325.1"/>
    <property type="molecule type" value="Genomic_DNA"/>
</dbReference>
<dbReference type="Proteomes" id="UP000030184">
    <property type="component" value="Unassembled WGS sequence"/>
</dbReference>
<evidence type="ECO:0000313" key="5">
    <source>
        <dbReference type="Proteomes" id="UP000030184"/>
    </source>
</evidence>
<evidence type="ECO:0000313" key="2">
    <source>
        <dbReference type="EMBL" id="GAL73325.1"/>
    </source>
</evidence>
<sequence length="186" mass="21631">MKKPTYKYPDFVSKVELKSGNGKRYWLNLEIDKNKSDGITVILKNPSRANELISDKTVFNVSNYIYRNREKYSELKNVGNITILNLMPNYLTDSSGLKEFKKTIIDQENIRTLNEYCGKSKNVIIAWGNHPSGLYHEYEKLKGETKKILTENRNKVFYVKRLTNAGNPTHGQVWSYKNELIQMAEL</sequence>
<accession>A0A090W8I6</accession>
<keyword evidence="5" id="KW-1185">Reference proteome</keyword>
<dbReference type="Proteomes" id="UP000029646">
    <property type="component" value="Unassembled WGS sequence"/>
</dbReference>
<dbReference type="EMBL" id="BBNR01000037">
    <property type="protein sequence ID" value="GAL69090.1"/>
    <property type="molecule type" value="Genomic_DNA"/>
</dbReference>
<dbReference type="Proteomes" id="UP000029641">
    <property type="component" value="Unassembled WGS sequence"/>
</dbReference>
<dbReference type="EMBL" id="BBNY01000019">
    <property type="protein sequence ID" value="GAL89675.1"/>
    <property type="molecule type" value="Genomic_DNA"/>
</dbReference>
<dbReference type="AlphaFoldDB" id="A0A090W8I6"/>
<protein>
    <recommendedName>
        <fullName evidence="6">DUF1643 domain-containing protein</fullName>
    </recommendedName>
</protein>
<reference evidence="5" key="1">
    <citation type="journal article" date="2014" name="Genome Announc.">
        <title>Draft Genome Sequence of Marine Flavobacterium Jejuia pallidilutea Strain 11shimoA1 and Pigmentation Mutants.</title>
        <authorList>
            <person name="Takatani N."/>
            <person name="Nakanishi M."/>
            <person name="Meirelles P."/>
            <person name="Mino S."/>
            <person name="Suda W."/>
            <person name="Oshima K."/>
            <person name="Hattori M."/>
            <person name="Ohkuma M."/>
            <person name="Hosokawa M."/>
            <person name="Miyashita K."/>
            <person name="Thompson F.L."/>
            <person name="Niwa A."/>
            <person name="Sawabe T."/>
            <person name="Sawabe T."/>
        </authorList>
    </citation>
    <scope>NUCLEOTIDE SEQUENCE [LARGE SCALE GENOMIC DNA]</scope>
    <source>
        <strain evidence="5">JCM 19538</strain>
    </source>
</reference>
<evidence type="ECO:0008006" key="6">
    <source>
        <dbReference type="Google" id="ProtNLM"/>
    </source>
</evidence>
<dbReference type="InterPro" id="IPR012441">
    <property type="entry name" value="DUF1643"/>
</dbReference>
<proteinExistence type="predicted"/>
<dbReference type="OrthoDB" id="9807577at2"/>
<dbReference type="RefSeq" id="WP_042247016.1">
    <property type="nucleotide sequence ID" value="NZ_BBNR01000037.1"/>
</dbReference>
<evidence type="ECO:0000313" key="3">
    <source>
        <dbReference type="EMBL" id="GAL89675.1"/>
    </source>
</evidence>
<evidence type="ECO:0000313" key="4">
    <source>
        <dbReference type="Proteomes" id="UP000029646"/>
    </source>
</evidence>
<comment type="caution">
    <text evidence="2">The sequence shown here is derived from an EMBL/GenBank/DDBJ whole genome shotgun (WGS) entry which is preliminary data.</text>
</comment>
<dbReference type="eggNOG" id="ENOG5033VPG">
    <property type="taxonomic scope" value="Bacteria"/>
</dbReference>
<organism evidence="2 4">
    <name type="scientific">Jejuia pallidilutea</name>
    <dbReference type="NCBI Taxonomy" id="504487"/>
    <lineage>
        <taxon>Bacteria</taxon>
        <taxon>Pseudomonadati</taxon>
        <taxon>Bacteroidota</taxon>
        <taxon>Flavobacteriia</taxon>
        <taxon>Flavobacteriales</taxon>
        <taxon>Flavobacteriaceae</taxon>
        <taxon>Jejuia</taxon>
    </lineage>
</organism>